<keyword evidence="3" id="KW-1185">Reference proteome</keyword>
<gene>
    <name evidence="2" type="ORF">BCR34DRAFT_564211</name>
</gene>
<evidence type="ECO:0000256" key="1">
    <source>
        <dbReference type="SAM" id="MobiDB-lite"/>
    </source>
</evidence>
<comment type="caution">
    <text evidence="2">The sequence shown here is derived from an EMBL/GenBank/DDBJ whole genome shotgun (WGS) entry which is preliminary data.</text>
</comment>
<name>A0A1Y1ZPD9_9PLEO</name>
<dbReference type="EMBL" id="MCFA01000054">
    <property type="protein sequence ID" value="ORY12096.1"/>
    <property type="molecule type" value="Genomic_DNA"/>
</dbReference>
<sequence length="380" mass="44821">MKTLDGAYTPPPDQAPQPSTTHEPTENRGLEMARDPVWVELLKDGGSNPVLCERLMGDYIQAHPERLSKARKLVNDLTRNFGLPLLVRDGDFLVRCMRRYLKDNTRCHTSWRNGRKDVLVENGEDAMFVLDTQKAIERQQIRHVDKTTWKEGFLTTFRKEVYYRHNFNTFGRDRIRFKVKDHEWSEGILYVARSSKPLQRLAIAPIRDLLRTSKHIFAPSFPDLDYLTFDLVFQFCTRGFYSIPTEWAVRFADKTPPLPEEEHFSDWPIDVTIQIHHDAYEAAVYFEDELLQLIAINKFRKPFSNLVEVEQLWRMVGYVYRPQTQGNNQRTLECIVTSHAVAGLDVFVERKVEEILWQWFKRRCDSSSTFAMRRRRPFSR</sequence>
<proteinExistence type="predicted"/>
<evidence type="ECO:0000313" key="2">
    <source>
        <dbReference type="EMBL" id="ORY12096.1"/>
    </source>
</evidence>
<dbReference type="AlphaFoldDB" id="A0A1Y1ZPD9"/>
<accession>A0A1Y1ZPD9</accession>
<organism evidence="2 3">
    <name type="scientific">Clohesyomyces aquaticus</name>
    <dbReference type="NCBI Taxonomy" id="1231657"/>
    <lineage>
        <taxon>Eukaryota</taxon>
        <taxon>Fungi</taxon>
        <taxon>Dikarya</taxon>
        <taxon>Ascomycota</taxon>
        <taxon>Pezizomycotina</taxon>
        <taxon>Dothideomycetes</taxon>
        <taxon>Pleosporomycetidae</taxon>
        <taxon>Pleosporales</taxon>
        <taxon>Lindgomycetaceae</taxon>
        <taxon>Clohesyomyces</taxon>
    </lineage>
</organism>
<reference evidence="2 3" key="1">
    <citation type="submission" date="2016-07" db="EMBL/GenBank/DDBJ databases">
        <title>Pervasive Adenine N6-methylation of Active Genes in Fungi.</title>
        <authorList>
            <consortium name="DOE Joint Genome Institute"/>
            <person name="Mondo S.J."/>
            <person name="Dannebaum R.O."/>
            <person name="Kuo R.C."/>
            <person name="Labutti K."/>
            <person name="Haridas S."/>
            <person name="Kuo A."/>
            <person name="Salamov A."/>
            <person name="Ahrendt S.R."/>
            <person name="Lipzen A."/>
            <person name="Sullivan W."/>
            <person name="Andreopoulos W.B."/>
            <person name="Clum A."/>
            <person name="Lindquist E."/>
            <person name="Daum C."/>
            <person name="Ramamoorthy G.K."/>
            <person name="Gryganskyi A."/>
            <person name="Culley D."/>
            <person name="Magnuson J.K."/>
            <person name="James T.Y."/>
            <person name="O'Malley M.A."/>
            <person name="Stajich J.E."/>
            <person name="Spatafora J.W."/>
            <person name="Visel A."/>
            <person name="Grigoriev I.V."/>
        </authorList>
    </citation>
    <scope>NUCLEOTIDE SEQUENCE [LARGE SCALE GENOMIC DNA]</scope>
    <source>
        <strain evidence="2 3">CBS 115471</strain>
    </source>
</reference>
<evidence type="ECO:0000313" key="3">
    <source>
        <dbReference type="Proteomes" id="UP000193144"/>
    </source>
</evidence>
<protein>
    <submittedName>
        <fullName evidence="2">Uncharacterized protein</fullName>
    </submittedName>
</protein>
<dbReference type="Proteomes" id="UP000193144">
    <property type="component" value="Unassembled WGS sequence"/>
</dbReference>
<feature type="region of interest" description="Disordered" evidence="1">
    <location>
        <begin position="1"/>
        <end position="30"/>
    </location>
</feature>